<organism evidence="2 3">
    <name type="scientific">Porites lobata</name>
    <dbReference type="NCBI Taxonomy" id="104759"/>
    <lineage>
        <taxon>Eukaryota</taxon>
        <taxon>Metazoa</taxon>
        <taxon>Cnidaria</taxon>
        <taxon>Anthozoa</taxon>
        <taxon>Hexacorallia</taxon>
        <taxon>Scleractinia</taxon>
        <taxon>Fungiina</taxon>
        <taxon>Poritidae</taxon>
        <taxon>Porites</taxon>
    </lineage>
</organism>
<evidence type="ECO:0000313" key="2">
    <source>
        <dbReference type="EMBL" id="CAH3186613.1"/>
    </source>
</evidence>
<keyword evidence="3" id="KW-1185">Reference proteome</keyword>
<accession>A0ABN8S4Y0</accession>
<reference evidence="2 3" key="1">
    <citation type="submission" date="2022-05" db="EMBL/GenBank/DDBJ databases">
        <authorList>
            <consortium name="Genoscope - CEA"/>
            <person name="William W."/>
        </authorList>
    </citation>
    <scope>NUCLEOTIDE SEQUENCE [LARGE SCALE GENOMIC DNA]</scope>
</reference>
<sequence>DKNAGNGKKIIDTKESSCQTELDEILRRKMEEFEDELEQVRETMEKECAEEKEDFEMRVRNEYNEIIKAKEELIRVLAEEKDFFRNELCDLRRSFDLFTRHVHRDAFHHLGLRNDNEILVTTTKSTANGTASSCCDTFNIADNRELLTLLRKQEEILLGSFEREKAAMSERFQQEKASLRKVVEDECESKYSFERAYLLQSIEVLKEGLDSFRIQKHELAKIFEGEKNAMELSFKRKEDELRQQLKLELQRKMILAQKQWARTKI</sequence>
<proteinExistence type="predicted"/>
<gene>
    <name evidence="2" type="ORF">PLOB_00035224</name>
</gene>
<keyword evidence="1" id="KW-0175">Coiled coil</keyword>
<dbReference type="Proteomes" id="UP001159405">
    <property type="component" value="Unassembled WGS sequence"/>
</dbReference>
<dbReference type="EMBL" id="CALNXK010000492">
    <property type="protein sequence ID" value="CAH3186613.1"/>
    <property type="molecule type" value="Genomic_DNA"/>
</dbReference>
<name>A0ABN8S4Y0_9CNID</name>
<evidence type="ECO:0000313" key="3">
    <source>
        <dbReference type="Proteomes" id="UP001159405"/>
    </source>
</evidence>
<comment type="caution">
    <text evidence="2">The sequence shown here is derived from an EMBL/GenBank/DDBJ whole genome shotgun (WGS) entry which is preliminary data.</text>
</comment>
<protein>
    <submittedName>
        <fullName evidence="2">Uncharacterized protein</fullName>
    </submittedName>
</protein>
<feature type="coiled-coil region" evidence="1">
    <location>
        <begin position="23"/>
        <end position="87"/>
    </location>
</feature>
<evidence type="ECO:0000256" key="1">
    <source>
        <dbReference type="SAM" id="Coils"/>
    </source>
</evidence>
<feature type="non-terminal residue" evidence="2">
    <location>
        <position position="1"/>
    </location>
</feature>